<accession>A0A7S2RR34</accession>
<proteinExistence type="predicted"/>
<organism evidence="2">
    <name type="scientific">Mucochytrium quahogii</name>
    <dbReference type="NCBI Taxonomy" id="96639"/>
    <lineage>
        <taxon>Eukaryota</taxon>
        <taxon>Sar</taxon>
        <taxon>Stramenopiles</taxon>
        <taxon>Bigyra</taxon>
        <taxon>Labyrinthulomycetes</taxon>
        <taxon>Thraustochytrida</taxon>
        <taxon>Thraustochytriidae</taxon>
        <taxon>Mucochytrium</taxon>
    </lineage>
</organism>
<name>A0A7S2RR34_9STRA</name>
<dbReference type="AlphaFoldDB" id="A0A7S2RR34"/>
<dbReference type="InterPro" id="IPR013217">
    <property type="entry name" value="Methyltransf_12"/>
</dbReference>
<gene>
    <name evidence="2" type="ORF">QSP1433_LOCUS6168</name>
</gene>
<sequence>MKARAGVRYLNATGRRWLAGPSFSTQAMAADPMVRADGTKPTGNKMGFQMATISPVYRDWVNGDDGSNPIADVGCAFGINSIAAAQAGHQVVAVDMTDENFANIEQEIAAKGIQEKVCTRLGALPDDLSALENGYYSSILVAEVLHFLRGSEIKPALDTLSEKLVPGGTLAMTVVSRRKFLDSLGGPVKERIEQRMEAGEKYPGELENYDKLIMERLKDNDANFCDWKDRLECMPSLFHLFLREEWNGPGGFLENTHFGIKFCDYIHHPGYPSSYRPLKNHCIGIVLQKQV</sequence>
<reference evidence="2" key="1">
    <citation type="submission" date="2021-01" db="EMBL/GenBank/DDBJ databases">
        <authorList>
            <person name="Corre E."/>
            <person name="Pelletier E."/>
            <person name="Niang G."/>
            <person name="Scheremetjew M."/>
            <person name="Finn R."/>
            <person name="Kale V."/>
            <person name="Holt S."/>
            <person name="Cochrane G."/>
            <person name="Meng A."/>
            <person name="Brown T."/>
            <person name="Cohen L."/>
        </authorList>
    </citation>
    <scope>NUCLEOTIDE SEQUENCE</scope>
    <source>
        <strain evidence="2">NY070348D</strain>
    </source>
</reference>
<evidence type="ECO:0000313" key="2">
    <source>
        <dbReference type="EMBL" id="CAD9678426.1"/>
    </source>
</evidence>
<evidence type="ECO:0000259" key="1">
    <source>
        <dbReference type="Pfam" id="PF08242"/>
    </source>
</evidence>
<dbReference type="Gene3D" id="3.40.50.150">
    <property type="entry name" value="Vaccinia Virus protein VP39"/>
    <property type="match status" value="1"/>
</dbReference>
<dbReference type="InterPro" id="IPR029063">
    <property type="entry name" value="SAM-dependent_MTases_sf"/>
</dbReference>
<dbReference type="EMBL" id="HBHK01009859">
    <property type="protein sequence ID" value="CAD9678426.1"/>
    <property type="molecule type" value="Transcribed_RNA"/>
</dbReference>
<dbReference type="CDD" id="cd02440">
    <property type="entry name" value="AdoMet_MTases"/>
    <property type="match status" value="1"/>
</dbReference>
<dbReference type="SUPFAM" id="SSF53335">
    <property type="entry name" value="S-adenosyl-L-methionine-dependent methyltransferases"/>
    <property type="match status" value="1"/>
</dbReference>
<protein>
    <recommendedName>
        <fullName evidence="1">Methyltransferase type 12 domain-containing protein</fullName>
    </recommendedName>
</protein>
<feature type="domain" description="Methyltransferase type 12" evidence="1">
    <location>
        <begin position="72"/>
        <end position="170"/>
    </location>
</feature>
<dbReference type="Pfam" id="PF08242">
    <property type="entry name" value="Methyltransf_12"/>
    <property type="match status" value="1"/>
</dbReference>